<dbReference type="OrthoDB" id="8555883at2"/>
<evidence type="ECO:0000313" key="1">
    <source>
        <dbReference type="EMBL" id="SFU55792.1"/>
    </source>
</evidence>
<sequence>MKTGELLTQRLELVYRWYQGMVNRDTGMFEYLYLPETDTFVREKSPIRDIASVWDLEILSDFLNRNELRPLIRKSLRHYGNYLVERDGHLILDPDRLEEPSSIAHSAFMILALLHAPSPRRTEEITALAEGILHQQRPDGSYKVYFHDLPDHGEELYAGEAMLALLETYRQLQDARCLQSAERAFSYYDAQYFRCDRVAGNILVFFANWQSQACRLLFKCTQSMEIKKDVADYLCRMHDQIMERDFYENVERHPAQQVSVEVACALEGLNDAYALTLLAYTSDDKRAKRYHDCICAGVTYLLRLQSIHSETERERGGFGLTLEDRTQRIDITGHAASAFMKSVENGIECRLPSANH</sequence>
<dbReference type="InterPro" id="IPR008930">
    <property type="entry name" value="Terpenoid_cyclase/PrenylTrfase"/>
</dbReference>
<dbReference type="RefSeq" id="WP_143104315.1">
    <property type="nucleotide sequence ID" value="NZ_FPBZ01000007.1"/>
</dbReference>
<evidence type="ECO:0000313" key="2">
    <source>
        <dbReference type="Proteomes" id="UP000182649"/>
    </source>
</evidence>
<gene>
    <name evidence="1" type="ORF">SAMN05216417_10720</name>
</gene>
<name>A0A1I7H561_9PROT</name>
<dbReference type="Proteomes" id="UP000182649">
    <property type="component" value="Unassembled WGS sequence"/>
</dbReference>
<accession>A0A1I7H561</accession>
<dbReference type="EMBL" id="FPBZ01000007">
    <property type="protein sequence ID" value="SFU55792.1"/>
    <property type="molecule type" value="Genomic_DNA"/>
</dbReference>
<proteinExistence type="predicted"/>
<organism evidence="1 2">
    <name type="scientific">Nitrosospira multiformis</name>
    <dbReference type="NCBI Taxonomy" id="1231"/>
    <lineage>
        <taxon>Bacteria</taxon>
        <taxon>Pseudomonadati</taxon>
        <taxon>Pseudomonadota</taxon>
        <taxon>Betaproteobacteria</taxon>
        <taxon>Nitrosomonadales</taxon>
        <taxon>Nitrosomonadaceae</taxon>
        <taxon>Nitrosospira</taxon>
    </lineage>
</organism>
<reference evidence="1 2" key="1">
    <citation type="submission" date="2016-10" db="EMBL/GenBank/DDBJ databases">
        <authorList>
            <person name="de Groot N.N."/>
        </authorList>
    </citation>
    <scope>NUCLEOTIDE SEQUENCE [LARGE SCALE GENOMIC DNA]</scope>
    <source>
        <strain evidence="1 2">Nl14</strain>
    </source>
</reference>
<dbReference type="AlphaFoldDB" id="A0A1I7H561"/>
<dbReference type="SUPFAM" id="SSF48239">
    <property type="entry name" value="Terpenoid cyclases/Protein prenyltransferases"/>
    <property type="match status" value="1"/>
</dbReference>
<protein>
    <submittedName>
        <fullName evidence="1">Uncharacterized protein</fullName>
    </submittedName>
</protein>